<evidence type="ECO:0000259" key="3">
    <source>
        <dbReference type="PROSITE" id="PS50014"/>
    </source>
</evidence>
<dbReference type="SMART" id="SM00297">
    <property type="entry name" value="BROMO"/>
    <property type="match status" value="1"/>
</dbReference>
<dbReference type="CDD" id="cd04369">
    <property type="entry name" value="Bromodomain"/>
    <property type="match status" value="1"/>
</dbReference>
<dbReference type="STRING" id="684364.F4NY21"/>
<dbReference type="Proteomes" id="UP000007241">
    <property type="component" value="Unassembled WGS sequence"/>
</dbReference>
<dbReference type="InterPro" id="IPR051831">
    <property type="entry name" value="Bromodomain_contain_prot"/>
</dbReference>
<dbReference type="OMA" id="NREYTHI"/>
<dbReference type="PANTHER" id="PTHR22881">
    <property type="entry name" value="BROMODOMAIN CONTAINING PROTEIN"/>
    <property type="match status" value="1"/>
</dbReference>
<evidence type="ECO:0000313" key="4">
    <source>
        <dbReference type="EMBL" id="EGF82247.1"/>
    </source>
</evidence>
<proteinExistence type="predicted"/>
<dbReference type="PANTHER" id="PTHR22881:SF27">
    <property type="entry name" value="BROMODOMAIN CONTAINING 7_9"/>
    <property type="match status" value="1"/>
</dbReference>
<feature type="non-terminal residue" evidence="4">
    <location>
        <position position="71"/>
    </location>
</feature>
<dbReference type="Pfam" id="PF00439">
    <property type="entry name" value="Bromodomain"/>
    <property type="match status" value="1"/>
</dbReference>
<dbReference type="RefSeq" id="XP_006677107.1">
    <property type="nucleotide sequence ID" value="XM_006677044.1"/>
</dbReference>
<dbReference type="InterPro" id="IPR001487">
    <property type="entry name" value="Bromodomain"/>
</dbReference>
<protein>
    <recommendedName>
        <fullName evidence="3">Bromo domain-containing protein</fullName>
    </recommendedName>
</protein>
<dbReference type="GO" id="GO:0006325">
    <property type="term" value="P:chromatin organization"/>
    <property type="evidence" value="ECO:0007669"/>
    <property type="project" value="UniProtKB-ARBA"/>
</dbReference>
<feature type="domain" description="Bromo" evidence="3">
    <location>
        <begin position="1"/>
        <end position="63"/>
    </location>
</feature>
<dbReference type="OrthoDB" id="21449at2759"/>
<name>F4NY21_BATDJ</name>
<dbReference type="HOGENOM" id="CLU_129458_3_0_1"/>
<evidence type="ECO:0000313" key="5">
    <source>
        <dbReference type="Proteomes" id="UP000007241"/>
    </source>
</evidence>
<accession>F4NY21</accession>
<evidence type="ECO:0000256" key="2">
    <source>
        <dbReference type="PROSITE-ProRule" id="PRU00035"/>
    </source>
</evidence>
<reference evidence="4 5" key="1">
    <citation type="submission" date="2009-12" db="EMBL/GenBank/DDBJ databases">
        <title>The draft genome of Batrachochytrium dendrobatidis.</title>
        <authorList>
            <consortium name="US DOE Joint Genome Institute (JGI-PGF)"/>
            <person name="Kuo A."/>
            <person name="Salamov A."/>
            <person name="Schmutz J."/>
            <person name="Lucas S."/>
            <person name="Pitluck S."/>
            <person name="Rosenblum E."/>
            <person name="Stajich J."/>
            <person name="Eisen M."/>
            <person name="Grigoriev I.V."/>
        </authorList>
    </citation>
    <scope>NUCLEOTIDE SEQUENCE [LARGE SCALE GENOMIC DNA]</scope>
    <source>
        <strain evidence="5">JAM81 / FGSC 10211</strain>
    </source>
</reference>
<dbReference type="PRINTS" id="PR00503">
    <property type="entry name" value="BROMODOMAIN"/>
</dbReference>
<dbReference type="InterPro" id="IPR036427">
    <property type="entry name" value="Bromodomain-like_sf"/>
</dbReference>
<gene>
    <name evidence="4" type="ORF">BATDEDRAFT_7267</name>
</gene>
<dbReference type="Gene3D" id="1.20.920.10">
    <property type="entry name" value="Bromodomain-like"/>
    <property type="match status" value="1"/>
</dbReference>
<dbReference type="InParanoid" id="F4NY21"/>
<evidence type="ECO:0000256" key="1">
    <source>
        <dbReference type="ARBA" id="ARBA00023117"/>
    </source>
</evidence>
<sequence>FLEPVDPNIVTDYSTVIREPMDLSTMANKVASNLYSSCAEFCKDFELVIKNAKTYNSKATLYYKEAEKLDQ</sequence>
<dbReference type="GeneID" id="18241634"/>
<keyword evidence="1 2" id="KW-0103">Bromodomain</keyword>
<feature type="non-terminal residue" evidence="4">
    <location>
        <position position="1"/>
    </location>
</feature>
<dbReference type="EMBL" id="GL882881">
    <property type="protein sequence ID" value="EGF82247.1"/>
    <property type="molecule type" value="Genomic_DNA"/>
</dbReference>
<keyword evidence="5" id="KW-1185">Reference proteome</keyword>
<dbReference type="PROSITE" id="PS50014">
    <property type="entry name" value="BROMODOMAIN_2"/>
    <property type="match status" value="1"/>
</dbReference>
<dbReference type="SUPFAM" id="SSF47370">
    <property type="entry name" value="Bromodomain"/>
    <property type="match status" value="1"/>
</dbReference>
<organism evidence="4 5">
    <name type="scientific">Batrachochytrium dendrobatidis (strain JAM81 / FGSC 10211)</name>
    <name type="common">Frog chytrid fungus</name>
    <dbReference type="NCBI Taxonomy" id="684364"/>
    <lineage>
        <taxon>Eukaryota</taxon>
        <taxon>Fungi</taxon>
        <taxon>Fungi incertae sedis</taxon>
        <taxon>Chytridiomycota</taxon>
        <taxon>Chytridiomycota incertae sedis</taxon>
        <taxon>Chytridiomycetes</taxon>
        <taxon>Rhizophydiales</taxon>
        <taxon>Rhizophydiales incertae sedis</taxon>
        <taxon>Batrachochytrium</taxon>
    </lineage>
</organism>
<dbReference type="AlphaFoldDB" id="F4NY21"/>